<dbReference type="Gene3D" id="1.10.10.10">
    <property type="entry name" value="Winged helix-like DNA-binding domain superfamily/Winged helix DNA-binding domain"/>
    <property type="match status" value="1"/>
</dbReference>
<dbReference type="EMBL" id="LS992241">
    <property type="protein sequence ID" value="SYX83716.1"/>
    <property type="molecule type" value="Genomic_DNA"/>
</dbReference>
<feature type="domain" description="HTH marR-type" evidence="4">
    <location>
        <begin position="28"/>
        <end position="160"/>
    </location>
</feature>
<proteinExistence type="predicted"/>
<evidence type="ECO:0000313" key="5">
    <source>
        <dbReference type="EMBL" id="SYX83716.1"/>
    </source>
</evidence>
<dbReference type="GO" id="GO:0003677">
    <property type="term" value="F:DNA binding"/>
    <property type="evidence" value="ECO:0007669"/>
    <property type="project" value="UniProtKB-KW"/>
</dbReference>
<dbReference type="SMART" id="SM00347">
    <property type="entry name" value="HTH_MARR"/>
    <property type="match status" value="1"/>
</dbReference>
<keyword evidence="3" id="KW-0804">Transcription</keyword>
<dbReference type="Pfam" id="PF01047">
    <property type="entry name" value="MarR"/>
    <property type="match status" value="1"/>
</dbReference>
<dbReference type="InterPro" id="IPR036390">
    <property type="entry name" value="WH_DNA-bd_sf"/>
</dbReference>
<protein>
    <submittedName>
        <fullName evidence="5">Uncharacterized HTH-type transcriptional regulator YhjH</fullName>
    </submittedName>
</protein>
<dbReference type="PANTHER" id="PTHR35790">
    <property type="entry name" value="HTH-TYPE TRANSCRIPTIONAL REGULATOR PCHR"/>
    <property type="match status" value="1"/>
</dbReference>
<dbReference type="RefSeq" id="WP_138185749.1">
    <property type="nucleotide sequence ID" value="NZ_LS992241.1"/>
</dbReference>
<gene>
    <name evidence="5" type="primary">yhjH</name>
    <name evidence="5" type="ORF">PBLR_12138</name>
</gene>
<accession>A0A383RBP9</accession>
<dbReference type="InterPro" id="IPR052067">
    <property type="entry name" value="Metal_resp_HTH_trans_reg"/>
</dbReference>
<dbReference type="InterPro" id="IPR036388">
    <property type="entry name" value="WH-like_DNA-bd_sf"/>
</dbReference>
<reference evidence="6" key="1">
    <citation type="submission" date="2018-08" db="EMBL/GenBank/DDBJ databases">
        <authorList>
            <person name="Chevrot R."/>
        </authorList>
    </citation>
    <scope>NUCLEOTIDE SEQUENCE [LARGE SCALE GENOMIC DNA]</scope>
</reference>
<dbReference type="SUPFAM" id="SSF46785">
    <property type="entry name" value="Winged helix' DNA-binding domain"/>
    <property type="match status" value="1"/>
</dbReference>
<dbReference type="AlphaFoldDB" id="A0A383RBP9"/>
<dbReference type="PANTHER" id="PTHR35790:SF4">
    <property type="entry name" value="HTH-TYPE TRANSCRIPTIONAL REGULATOR PCHR"/>
    <property type="match status" value="1"/>
</dbReference>
<dbReference type="GO" id="GO:0003700">
    <property type="term" value="F:DNA-binding transcription factor activity"/>
    <property type="evidence" value="ECO:0007669"/>
    <property type="project" value="InterPro"/>
</dbReference>
<evidence type="ECO:0000313" key="6">
    <source>
        <dbReference type="Proteomes" id="UP000304148"/>
    </source>
</evidence>
<dbReference type="CDD" id="cd00090">
    <property type="entry name" value="HTH_ARSR"/>
    <property type="match status" value="1"/>
</dbReference>
<evidence type="ECO:0000256" key="3">
    <source>
        <dbReference type="ARBA" id="ARBA00023163"/>
    </source>
</evidence>
<dbReference type="InterPro" id="IPR011991">
    <property type="entry name" value="ArsR-like_HTH"/>
</dbReference>
<dbReference type="Proteomes" id="UP000304148">
    <property type="component" value="Chromosome"/>
</dbReference>
<dbReference type="PROSITE" id="PS50995">
    <property type="entry name" value="HTH_MARR_2"/>
    <property type="match status" value="1"/>
</dbReference>
<organism evidence="5 6">
    <name type="scientific">Paenibacillus alvei</name>
    <name type="common">Bacillus alvei</name>
    <dbReference type="NCBI Taxonomy" id="44250"/>
    <lineage>
        <taxon>Bacteria</taxon>
        <taxon>Bacillati</taxon>
        <taxon>Bacillota</taxon>
        <taxon>Bacilli</taxon>
        <taxon>Bacillales</taxon>
        <taxon>Paenibacillaceae</taxon>
        <taxon>Paenibacillus</taxon>
    </lineage>
</organism>
<evidence type="ECO:0000256" key="1">
    <source>
        <dbReference type="ARBA" id="ARBA00023015"/>
    </source>
</evidence>
<dbReference type="InterPro" id="IPR000835">
    <property type="entry name" value="HTH_MarR-typ"/>
</dbReference>
<evidence type="ECO:0000259" key="4">
    <source>
        <dbReference type="PROSITE" id="PS50995"/>
    </source>
</evidence>
<evidence type="ECO:0000256" key="2">
    <source>
        <dbReference type="ARBA" id="ARBA00023125"/>
    </source>
</evidence>
<sequence>MDQVTSAYGKHAIYNIFVELIHQQEQHEDLIQKHIAQEMRKLGDEFDEDLQLNITELHVISSIGEHEPINVTALAERLRTSKATVSRICSKLLSMDIIRRTQLSDNKKEVYFRLNPKGRKLNVLHEDVHHELEQRFLGILDPYNEDELLIVQKVFRDILNNWTSIHENLDTRG</sequence>
<keyword evidence="1" id="KW-0805">Transcription regulation</keyword>
<keyword evidence="2" id="KW-0238">DNA-binding</keyword>
<name>A0A383RBP9_PAEAL</name>